<evidence type="ECO:0000259" key="17">
    <source>
        <dbReference type="PROSITE" id="PS50110"/>
    </source>
</evidence>
<feature type="domain" description="HPt" evidence="18">
    <location>
        <begin position="720"/>
        <end position="810"/>
    </location>
</feature>
<reference evidence="19" key="1">
    <citation type="submission" date="2020-04" db="EMBL/GenBank/DDBJ databases">
        <title>Tenacibaculum mesophilum bac2.</title>
        <authorList>
            <person name="Li M."/>
        </authorList>
    </citation>
    <scope>NUCLEOTIDE SEQUENCE</scope>
    <source>
        <strain evidence="19">Bac2</strain>
    </source>
</reference>
<dbReference type="SUPFAM" id="SSF52172">
    <property type="entry name" value="CheY-like"/>
    <property type="match status" value="1"/>
</dbReference>
<sequence>MKESKRKIAFKVLVGYATLAVLAVISGILLFSEIKTYIEIQKQGVSDRNNIIQTGGLIADIYENENLGRAAIQLNSYKRYNEYVTENKLLLKKIDSLNFIAKDVSKTFILDSVKLVLNKKRKNITSLRRLNQRNASEKSIDEAIDKLGSIDSLLGKGSVKDLVDNPDVFNKKTGLSLEKYLRLFDNEEEGEEKPVNVEEQKKIDSLVSASKEILQKAQRETVIKRRFLRIKERELIENDIIISRKLREVLNVLEKDVIVNANIAHKKHEETLERSRNIILLAAGVGFVIIILFSIIILNDFWRSQHYRQELESANAVTSSLLKSREQLISMVSHDLRTPLSTITGFSELLQKSITSTKEKNYVVHIQNASVYMGQLVGDLLEFSKLENSKITIETIPFDLKRNIEEVANSAKSLVQNKPISINVNHDENINSLIVSDPFRIKQILYNLVTNACKFTKEGSITIKSKLRSVKEKKYIEIRVIDTGVGIGKDEQEKVFKEFTQAHEKENRQNGFGLGLTISRRLAELLGGSLTLQSSLGKGSIFSLFVPITFAEEKSNIKEISLQNKSLNINAIIVEDDASLRILLKNVLEELGIAVTSFSNAQEALSRIDNIIYDLVLTDIQLPKMNGIHFMETLKKHKSYKGQPIIAMTGRANLSENEYVKNGFSDAIIKPFHAKKLEEILQRFFDFKTQEKDVGISKIDNEITTNSFDITSLKTFLNNDEVEIKKILKSFLKDTEDNLLLLKELIDNNDAKGVNDVSHKMLGMFRQLKATRLITFLEEFEVSKEINKTSWKDFEKELEIFLVEIKKYLN</sequence>
<dbReference type="AlphaFoldDB" id="A0AAE9MNF9"/>
<dbReference type="CDD" id="cd00082">
    <property type="entry name" value="HisKA"/>
    <property type="match status" value="1"/>
</dbReference>
<dbReference type="SUPFAM" id="SSF47384">
    <property type="entry name" value="Homodimeric domain of signal transducing histidine kinase"/>
    <property type="match status" value="1"/>
</dbReference>
<keyword evidence="6 14" id="KW-0597">Phosphoprotein</keyword>
<dbReference type="Gene3D" id="1.20.120.160">
    <property type="entry name" value="HPT domain"/>
    <property type="match status" value="1"/>
</dbReference>
<keyword evidence="7" id="KW-0808">Transferase</keyword>
<dbReference type="InterPro" id="IPR005467">
    <property type="entry name" value="His_kinase_dom"/>
</dbReference>
<name>A0AAE9MNF9_9FLAO</name>
<dbReference type="EMBL" id="CP050861">
    <property type="protein sequence ID" value="UTD15319.1"/>
    <property type="molecule type" value="Genomic_DNA"/>
</dbReference>
<protein>
    <recommendedName>
        <fullName evidence="3">histidine kinase</fullName>
        <ecNumber evidence="3">2.7.13.3</ecNumber>
    </recommendedName>
</protein>
<dbReference type="Gene3D" id="3.30.565.10">
    <property type="entry name" value="Histidine kinase-like ATPase, C-terminal domain"/>
    <property type="match status" value="1"/>
</dbReference>
<evidence type="ECO:0000256" key="15">
    <source>
        <dbReference type="SAM" id="Phobius"/>
    </source>
</evidence>
<comment type="subcellular location">
    <subcellularLocation>
        <location evidence="2">Cell inner membrane</location>
        <topology evidence="2">Multi-pass membrane protein</topology>
    </subcellularLocation>
</comment>
<keyword evidence="10" id="KW-0547">Nucleotide-binding</keyword>
<dbReference type="SUPFAM" id="SSF47226">
    <property type="entry name" value="Histidine-containing phosphotransfer domain, HPT domain"/>
    <property type="match status" value="1"/>
</dbReference>
<keyword evidence="4" id="KW-1003">Cell membrane</keyword>
<dbReference type="InterPro" id="IPR036097">
    <property type="entry name" value="HisK_dim/P_sf"/>
</dbReference>
<dbReference type="InterPro" id="IPR008207">
    <property type="entry name" value="Sig_transdc_His_kin_Hpt_dom"/>
</dbReference>
<dbReference type="RefSeq" id="WP_253680960.1">
    <property type="nucleotide sequence ID" value="NZ_CP050861.1"/>
</dbReference>
<evidence type="ECO:0000259" key="18">
    <source>
        <dbReference type="PROSITE" id="PS50894"/>
    </source>
</evidence>
<evidence type="ECO:0000256" key="1">
    <source>
        <dbReference type="ARBA" id="ARBA00000085"/>
    </source>
</evidence>
<dbReference type="SMART" id="SM00448">
    <property type="entry name" value="REC"/>
    <property type="match status" value="1"/>
</dbReference>
<proteinExistence type="predicted"/>
<evidence type="ECO:0000313" key="19">
    <source>
        <dbReference type="EMBL" id="UTD15319.1"/>
    </source>
</evidence>
<keyword evidence="5" id="KW-0997">Cell inner membrane</keyword>
<dbReference type="InterPro" id="IPR036641">
    <property type="entry name" value="HPT_dom_sf"/>
</dbReference>
<dbReference type="PANTHER" id="PTHR43047">
    <property type="entry name" value="TWO-COMPONENT HISTIDINE PROTEIN KINASE"/>
    <property type="match status" value="1"/>
</dbReference>
<dbReference type="InterPro" id="IPR004358">
    <property type="entry name" value="Sig_transdc_His_kin-like_C"/>
</dbReference>
<dbReference type="GO" id="GO:0005886">
    <property type="term" value="C:plasma membrane"/>
    <property type="evidence" value="ECO:0007669"/>
    <property type="project" value="UniProtKB-SubCell"/>
</dbReference>
<dbReference type="Pfam" id="PF00512">
    <property type="entry name" value="HisKA"/>
    <property type="match status" value="1"/>
</dbReference>
<dbReference type="InterPro" id="IPR011006">
    <property type="entry name" value="CheY-like_superfamily"/>
</dbReference>
<dbReference type="Gene3D" id="1.10.287.130">
    <property type="match status" value="1"/>
</dbReference>
<feature type="modified residue" description="Phosphohistidine" evidence="13">
    <location>
        <position position="759"/>
    </location>
</feature>
<evidence type="ECO:0000313" key="20">
    <source>
        <dbReference type="Proteomes" id="UP001056837"/>
    </source>
</evidence>
<evidence type="ECO:0000256" key="7">
    <source>
        <dbReference type="ARBA" id="ARBA00022679"/>
    </source>
</evidence>
<feature type="domain" description="Response regulatory" evidence="17">
    <location>
        <begin position="570"/>
        <end position="685"/>
    </location>
</feature>
<evidence type="ECO:0000256" key="5">
    <source>
        <dbReference type="ARBA" id="ARBA00022519"/>
    </source>
</evidence>
<dbReference type="PROSITE" id="PS50109">
    <property type="entry name" value="HIS_KIN"/>
    <property type="match status" value="1"/>
</dbReference>
<keyword evidence="9" id="KW-0418">Kinase</keyword>
<gene>
    <name evidence="19" type="ORF">HER15_07510</name>
</gene>
<keyword evidence="12 15" id="KW-0472">Membrane</keyword>
<evidence type="ECO:0000256" key="11">
    <source>
        <dbReference type="ARBA" id="ARBA00022989"/>
    </source>
</evidence>
<dbReference type="Proteomes" id="UP001056837">
    <property type="component" value="Chromosome"/>
</dbReference>
<keyword evidence="8 15" id="KW-0812">Transmembrane</keyword>
<dbReference type="InterPro" id="IPR003594">
    <property type="entry name" value="HATPase_dom"/>
</dbReference>
<dbReference type="EC" id="2.7.13.3" evidence="3"/>
<dbReference type="InterPro" id="IPR003661">
    <property type="entry name" value="HisK_dim/P_dom"/>
</dbReference>
<dbReference type="GO" id="GO:0000155">
    <property type="term" value="F:phosphorelay sensor kinase activity"/>
    <property type="evidence" value="ECO:0007669"/>
    <property type="project" value="InterPro"/>
</dbReference>
<dbReference type="Gene3D" id="3.40.50.2300">
    <property type="match status" value="1"/>
</dbReference>
<dbReference type="PROSITE" id="PS50110">
    <property type="entry name" value="RESPONSE_REGULATORY"/>
    <property type="match status" value="1"/>
</dbReference>
<dbReference type="InterPro" id="IPR036890">
    <property type="entry name" value="HATPase_C_sf"/>
</dbReference>
<dbReference type="SMART" id="SM00387">
    <property type="entry name" value="HATPase_c"/>
    <property type="match status" value="1"/>
</dbReference>
<organism evidence="19 20">
    <name type="scientific">Tenacibaculum mesophilum</name>
    <dbReference type="NCBI Taxonomy" id="104268"/>
    <lineage>
        <taxon>Bacteria</taxon>
        <taxon>Pseudomonadati</taxon>
        <taxon>Bacteroidota</taxon>
        <taxon>Flavobacteriia</taxon>
        <taxon>Flavobacteriales</taxon>
        <taxon>Flavobacteriaceae</taxon>
        <taxon>Tenacibaculum</taxon>
    </lineage>
</organism>
<dbReference type="CDD" id="cd16922">
    <property type="entry name" value="HATPase_EvgS-ArcB-TorS-like"/>
    <property type="match status" value="1"/>
</dbReference>
<evidence type="ECO:0000256" key="12">
    <source>
        <dbReference type="ARBA" id="ARBA00023136"/>
    </source>
</evidence>
<dbReference type="CDD" id="cd00156">
    <property type="entry name" value="REC"/>
    <property type="match status" value="1"/>
</dbReference>
<evidence type="ECO:0000256" key="14">
    <source>
        <dbReference type="PROSITE-ProRule" id="PRU00169"/>
    </source>
</evidence>
<comment type="catalytic activity">
    <reaction evidence="1">
        <text>ATP + protein L-histidine = ADP + protein N-phospho-L-histidine.</text>
        <dbReference type="EC" id="2.7.13.3"/>
    </reaction>
</comment>
<accession>A0AAE9MNF9</accession>
<dbReference type="Pfam" id="PF02518">
    <property type="entry name" value="HATPase_c"/>
    <property type="match status" value="1"/>
</dbReference>
<feature type="transmembrane region" description="Helical" evidence="15">
    <location>
        <begin position="12"/>
        <end position="31"/>
    </location>
</feature>
<evidence type="ECO:0000256" key="3">
    <source>
        <dbReference type="ARBA" id="ARBA00012438"/>
    </source>
</evidence>
<evidence type="ECO:0000256" key="9">
    <source>
        <dbReference type="ARBA" id="ARBA00022777"/>
    </source>
</evidence>
<dbReference type="PROSITE" id="PS50894">
    <property type="entry name" value="HPT"/>
    <property type="match status" value="1"/>
</dbReference>
<keyword evidence="10" id="KW-0067">ATP-binding</keyword>
<dbReference type="SMART" id="SM00388">
    <property type="entry name" value="HisKA"/>
    <property type="match status" value="1"/>
</dbReference>
<evidence type="ECO:0000256" key="4">
    <source>
        <dbReference type="ARBA" id="ARBA00022475"/>
    </source>
</evidence>
<dbReference type="FunFam" id="3.30.565.10:FF:000010">
    <property type="entry name" value="Sensor histidine kinase RcsC"/>
    <property type="match status" value="1"/>
</dbReference>
<feature type="transmembrane region" description="Helical" evidence="15">
    <location>
        <begin position="278"/>
        <end position="298"/>
    </location>
</feature>
<evidence type="ECO:0000256" key="13">
    <source>
        <dbReference type="PROSITE-ProRule" id="PRU00110"/>
    </source>
</evidence>
<evidence type="ECO:0000256" key="8">
    <source>
        <dbReference type="ARBA" id="ARBA00022692"/>
    </source>
</evidence>
<feature type="domain" description="Histidine kinase" evidence="16">
    <location>
        <begin position="331"/>
        <end position="550"/>
    </location>
</feature>
<feature type="modified residue" description="4-aspartylphosphate" evidence="14">
    <location>
        <position position="619"/>
    </location>
</feature>
<dbReference type="Pfam" id="PF00072">
    <property type="entry name" value="Response_reg"/>
    <property type="match status" value="1"/>
</dbReference>
<keyword evidence="11 15" id="KW-1133">Transmembrane helix</keyword>
<dbReference type="PRINTS" id="PR00344">
    <property type="entry name" value="BCTRLSENSOR"/>
</dbReference>
<evidence type="ECO:0000256" key="2">
    <source>
        <dbReference type="ARBA" id="ARBA00004429"/>
    </source>
</evidence>
<dbReference type="InterPro" id="IPR001789">
    <property type="entry name" value="Sig_transdc_resp-reg_receiver"/>
</dbReference>
<dbReference type="SUPFAM" id="SSF55874">
    <property type="entry name" value="ATPase domain of HSP90 chaperone/DNA topoisomerase II/histidine kinase"/>
    <property type="match status" value="1"/>
</dbReference>
<evidence type="ECO:0000256" key="6">
    <source>
        <dbReference type="ARBA" id="ARBA00022553"/>
    </source>
</evidence>
<evidence type="ECO:0000256" key="10">
    <source>
        <dbReference type="ARBA" id="ARBA00022840"/>
    </source>
</evidence>
<evidence type="ECO:0000259" key="16">
    <source>
        <dbReference type="PROSITE" id="PS50109"/>
    </source>
</evidence>